<accession>A0A0L6UQS8</accession>
<evidence type="ECO:0000313" key="2">
    <source>
        <dbReference type="Proteomes" id="UP000037035"/>
    </source>
</evidence>
<evidence type="ECO:0000313" key="1">
    <source>
        <dbReference type="EMBL" id="KNZ50879.1"/>
    </source>
</evidence>
<comment type="caution">
    <text evidence="1">The sequence shown here is derived from an EMBL/GenBank/DDBJ whole genome shotgun (WGS) entry which is preliminary data.</text>
</comment>
<organism evidence="1 2">
    <name type="scientific">Puccinia sorghi</name>
    <dbReference type="NCBI Taxonomy" id="27349"/>
    <lineage>
        <taxon>Eukaryota</taxon>
        <taxon>Fungi</taxon>
        <taxon>Dikarya</taxon>
        <taxon>Basidiomycota</taxon>
        <taxon>Pucciniomycotina</taxon>
        <taxon>Pucciniomycetes</taxon>
        <taxon>Pucciniales</taxon>
        <taxon>Pucciniaceae</taxon>
        <taxon>Puccinia</taxon>
    </lineage>
</organism>
<reference evidence="1 2" key="1">
    <citation type="submission" date="2015-08" db="EMBL/GenBank/DDBJ databases">
        <title>Next Generation Sequencing and Analysis of the Genome of Puccinia sorghi L Schw, the Causal Agent of Maize Common Rust.</title>
        <authorList>
            <person name="Rochi L."/>
            <person name="Burguener G."/>
            <person name="Darino M."/>
            <person name="Turjanski A."/>
            <person name="Kreff E."/>
            <person name="Dieguez M.J."/>
            <person name="Sacco F."/>
        </authorList>
    </citation>
    <scope>NUCLEOTIDE SEQUENCE [LARGE SCALE GENOMIC DNA]</scope>
    <source>
        <strain evidence="1 2">RO10H11247</strain>
    </source>
</reference>
<dbReference type="AlphaFoldDB" id="A0A0L6UQS8"/>
<dbReference type="Proteomes" id="UP000037035">
    <property type="component" value="Unassembled WGS sequence"/>
</dbReference>
<proteinExistence type="predicted"/>
<sequence>MEKERKKPSLGAVKIPTLCRSTVTHVARDGLGQHEAAHPSTAPNSHPVHTFPPLLILYRSMPFRVKYTQDQLKWVLAAYQHAETLVLKIETENSDTESKAEFYEQLSQNQKIVEVKIIQHTLNVEAKKLSIFDSGVPNVKCLWDARRARLGRGKLFTVARKLHKYFIDVLLQPQWKSILPGAAHPNMTILTYLKIPMQRYSGLLALRFTSPTNICCWLIVNICTGFIHCINSNESNLQSGDYTHPRRNKYFIILFQRHEGSLRKLIYCFLSFGRKEKMFVQDDVDMRTGRRDFLGMKSIRNQTWITWSLQFLTTFPPPLFPLHLSECTTFNLPALKSQPPQPVEVDTKSVTLSWLVEMKKQITKIPHLLNTRTVIHCKQLDFDHLISFLFQQITTIQIMSFLKSICNQPRSHSFPTCFHNSSKYPSHTQFCKTAPSRPSAIMGTNLSPLCMGGVAVHDDCISCQLVLLSLREFSSCKELSTVLYGGTKRWTHLPLAQMYYTLSTSPPNFFTRDFLTHLEIMNCFPLFMDTWQFYPETSIEYLIKSSSFTKFLSTLDILLMPSQLSLILAGTIMGELLIHWLGSSAKLNNSFHIHN</sequence>
<dbReference type="VEuPathDB" id="FungiDB:VP01_4198g2"/>
<gene>
    <name evidence="1" type="ORF">VP01_4198g2</name>
</gene>
<dbReference type="OrthoDB" id="10643576at2759"/>
<name>A0A0L6UQS8_9BASI</name>
<dbReference type="EMBL" id="LAVV01009277">
    <property type="protein sequence ID" value="KNZ50879.1"/>
    <property type="molecule type" value="Genomic_DNA"/>
</dbReference>
<protein>
    <submittedName>
        <fullName evidence="1">Uncharacterized protein</fullName>
    </submittedName>
</protein>
<keyword evidence="2" id="KW-1185">Reference proteome</keyword>